<evidence type="ECO:0000256" key="1">
    <source>
        <dbReference type="SAM" id="Phobius"/>
    </source>
</evidence>
<sequence length="128" mass="13729">MVNKTSAAPVESDRLGMLVWAYLVTAVATVVALAILSVTAPHEAPREAWGHAVIVAAFAVLLPLRFRSARRGSVTALRAVGVIAAALFLVNVIEALLPHFVPGWMRVEMLGIAVLMALIILLVVRERI</sequence>
<comment type="caution">
    <text evidence="2">The sequence shown here is derived from an EMBL/GenBank/DDBJ whole genome shotgun (WGS) entry which is preliminary data.</text>
</comment>
<feature type="transmembrane region" description="Helical" evidence="1">
    <location>
        <begin position="103"/>
        <end position="124"/>
    </location>
</feature>
<keyword evidence="3" id="KW-1185">Reference proteome</keyword>
<protein>
    <recommendedName>
        <fullName evidence="4">Integral membrane protein</fullName>
    </recommendedName>
</protein>
<evidence type="ECO:0000313" key="2">
    <source>
        <dbReference type="EMBL" id="MFF0500097.1"/>
    </source>
</evidence>
<feature type="transmembrane region" description="Helical" evidence="1">
    <location>
        <begin position="76"/>
        <end position="97"/>
    </location>
</feature>
<evidence type="ECO:0000313" key="3">
    <source>
        <dbReference type="Proteomes" id="UP001601442"/>
    </source>
</evidence>
<reference evidence="2 3" key="1">
    <citation type="submission" date="2024-10" db="EMBL/GenBank/DDBJ databases">
        <title>The Natural Products Discovery Center: Release of the First 8490 Sequenced Strains for Exploring Actinobacteria Biosynthetic Diversity.</title>
        <authorList>
            <person name="Kalkreuter E."/>
            <person name="Kautsar S.A."/>
            <person name="Yang D."/>
            <person name="Bader C.D."/>
            <person name="Teijaro C.N."/>
            <person name="Fluegel L."/>
            <person name="Davis C.M."/>
            <person name="Simpson J.R."/>
            <person name="Lauterbach L."/>
            <person name="Steele A.D."/>
            <person name="Gui C."/>
            <person name="Meng S."/>
            <person name="Li G."/>
            <person name="Viehrig K."/>
            <person name="Ye F."/>
            <person name="Su P."/>
            <person name="Kiefer A.F."/>
            <person name="Nichols A."/>
            <person name="Cepeda A.J."/>
            <person name="Yan W."/>
            <person name="Fan B."/>
            <person name="Jiang Y."/>
            <person name="Adhikari A."/>
            <person name="Zheng C.-J."/>
            <person name="Schuster L."/>
            <person name="Cowan T.M."/>
            <person name="Smanski M.J."/>
            <person name="Chevrette M.G."/>
            <person name="De Carvalho L.P.S."/>
            <person name="Shen B."/>
        </authorList>
    </citation>
    <scope>NUCLEOTIDE SEQUENCE [LARGE SCALE GENOMIC DNA]</scope>
    <source>
        <strain evidence="2 3">NPDC004119</strain>
    </source>
</reference>
<keyword evidence="1" id="KW-0472">Membrane</keyword>
<keyword evidence="1" id="KW-1133">Transmembrane helix</keyword>
<feature type="transmembrane region" description="Helical" evidence="1">
    <location>
        <begin position="48"/>
        <end position="64"/>
    </location>
</feature>
<accession>A0ABW6PAB6</accession>
<proteinExistence type="predicted"/>
<organism evidence="2 3">
    <name type="scientific">Nocardia aobensis</name>
    <dbReference type="NCBI Taxonomy" id="257277"/>
    <lineage>
        <taxon>Bacteria</taxon>
        <taxon>Bacillati</taxon>
        <taxon>Actinomycetota</taxon>
        <taxon>Actinomycetes</taxon>
        <taxon>Mycobacteriales</taxon>
        <taxon>Nocardiaceae</taxon>
        <taxon>Nocardia</taxon>
    </lineage>
</organism>
<dbReference type="RefSeq" id="WP_387399196.1">
    <property type="nucleotide sequence ID" value="NZ_JBIAMT010000005.1"/>
</dbReference>
<dbReference type="EMBL" id="JBIAMT010000005">
    <property type="protein sequence ID" value="MFF0500097.1"/>
    <property type="molecule type" value="Genomic_DNA"/>
</dbReference>
<name>A0ABW6PAB6_9NOCA</name>
<dbReference type="Proteomes" id="UP001601442">
    <property type="component" value="Unassembled WGS sequence"/>
</dbReference>
<keyword evidence="1" id="KW-0812">Transmembrane</keyword>
<feature type="transmembrane region" description="Helical" evidence="1">
    <location>
        <begin position="15"/>
        <end position="36"/>
    </location>
</feature>
<evidence type="ECO:0008006" key="4">
    <source>
        <dbReference type="Google" id="ProtNLM"/>
    </source>
</evidence>
<gene>
    <name evidence="2" type="ORF">ACFYU5_27105</name>
</gene>